<proteinExistence type="predicted"/>
<dbReference type="SUPFAM" id="SSF52440">
    <property type="entry name" value="PreATP-grasp domain"/>
    <property type="match status" value="1"/>
</dbReference>
<protein>
    <submittedName>
        <fullName evidence="7">Glutathionylspermidine synthase family protein</fullName>
    </submittedName>
</protein>
<evidence type="ECO:0000259" key="6">
    <source>
        <dbReference type="Pfam" id="PF03738"/>
    </source>
</evidence>
<evidence type="ECO:0000256" key="1">
    <source>
        <dbReference type="ARBA" id="ARBA00022598"/>
    </source>
</evidence>
<dbReference type="SUPFAM" id="SSF56059">
    <property type="entry name" value="Glutathione synthetase ATP-binding domain-like"/>
    <property type="match status" value="1"/>
</dbReference>
<dbReference type="RefSeq" id="WP_301136661.1">
    <property type="nucleotide sequence ID" value="NZ_JAUHTQ010000002.1"/>
</dbReference>
<keyword evidence="4" id="KW-0067">ATP-binding</keyword>
<organism evidence="7 8">
    <name type="scientific">Ureibacillus aquaedulcis</name>
    <dbReference type="NCBI Taxonomy" id="3058421"/>
    <lineage>
        <taxon>Bacteria</taxon>
        <taxon>Bacillati</taxon>
        <taxon>Bacillota</taxon>
        <taxon>Bacilli</taxon>
        <taxon>Bacillales</taxon>
        <taxon>Caryophanaceae</taxon>
        <taxon>Ureibacillus</taxon>
    </lineage>
</organism>
<evidence type="ECO:0000256" key="4">
    <source>
        <dbReference type="ARBA" id="ARBA00022840"/>
    </source>
</evidence>
<dbReference type="InterPro" id="IPR016185">
    <property type="entry name" value="PreATP-grasp_dom_sf"/>
</dbReference>
<dbReference type="InterPro" id="IPR005494">
    <property type="entry name" value="GSPS_pre-ATP-grasp-like_dom"/>
</dbReference>
<name>A0ABT8GMA2_9BACL</name>
<keyword evidence="8" id="KW-1185">Reference proteome</keyword>
<keyword evidence="5" id="KW-0460">Magnesium</keyword>
<evidence type="ECO:0000313" key="7">
    <source>
        <dbReference type="EMBL" id="MDN4492548.1"/>
    </source>
</evidence>
<evidence type="ECO:0000256" key="2">
    <source>
        <dbReference type="ARBA" id="ARBA00022723"/>
    </source>
</evidence>
<keyword evidence="3" id="KW-0547">Nucleotide-binding</keyword>
<keyword evidence="2" id="KW-0479">Metal-binding</keyword>
<comment type="caution">
    <text evidence="7">The sequence shown here is derived from an EMBL/GenBank/DDBJ whole genome shotgun (WGS) entry which is preliminary data.</text>
</comment>
<evidence type="ECO:0000256" key="5">
    <source>
        <dbReference type="ARBA" id="ARBA00022842"/>
    </source>
</evidence>
<dbReference type="Proteomes" id="UP001172743">
    <property type="component" value="Unassembled WGS sequence"/>
</dbReference>
<evidence type="ECO:0000256" key="3">
    <source>
        <dbReference type="ARBA" id="ARBA00022741"/>
    </source>
</evidence>
<accession>A0ABT8GMA2</accession>
<feature type="domain" description="Glutathionylspermidine synthase pre-ATP-grasp-like" evidence="6">
    <location>
        <begin position="20"/>
        <end position="415"/>
    </location>
</feature>
<dbReference type="EMBL" id="JAUHTQ010000002">
    <property type="protein sequence ID" value="MDN4492548.1"/>
    <property type="molecule type" value="Genomic_DNA"/>
</dbReference>
<dbReference type="Pfam" id="PF03738">
    <property type="entry name" value="GSP_synth"/>
    <property type="match status" value="1"/>
</dbReference>
<sequence>MDEFIEKRQNFYNEIDNFWHDIYGKEYALLDIKKESVENIERLRKATEQIGHIFYRTAPLLRRLDNETFARLGFPSETHAFLRLKTIPIESVIARLDLVVMGDEIKLLELNADTPTFIKETFYVNGKVCDYFHMENPNAGFQDQLRKALLTAVTASAPIKDSNIIFASHPDNEEDKQTTLYLKELLGIDSQYMDFNELRVVDQPVFDGGKIILSPGLYDVHGNKIDLLYRQTYPIEHLIHDEDPSTKEKVGQMLMQLVEQKELAILNPPSAFLLQSKAIMALIWGLHEEQHGFYTQEEHGIIKKYFLATYLDPDEFLLNGRKFVKKPAFGREGDTIEIYSGTGKKVAEDSHKTYREELSVYQEFIDLPMIDIQTVHGTRRAHYMYGSFYINGEASAIGVRAGGQITDNASYFLPIGI</sequence>
<dbReference type="Gene3D" id="3.30.1490.330">
    <property type="match status" value="1"/>
</dbReference>
<evidence type="ECO:0000313" key="8">
    <source>
        <dbReference type="Proteomes" id="UP001172743"/>
    </source>
</evidence>
<keyword evidence="1" id="KW-0436">Ligase</keyword>
<reference evidence="7" key="1">
    <citation type="submission" date="2023-07" db="EMBL/GenBank/DDBJ databases">
        <title>Ureibacillus sp. isolated from freshwater well.</title>
        <authorList>
            <person name="Kirdat K."/>
            <person name="Bhatt A."/>
            <person name="Teware R."/>
            <person name="Bhavsar Y."/>
            <person name="Yadav A."/>
        </authorList>
    </citation>
    <scope>NUCLEOTIDE SEQUENCE</scope>
    <source>
        <strain evidence="7">BA0131</strain>
    </source>
</reference>
<gene>
    <name evidence="7" type="ORF">QYB95_03265</name>
</gene>